<proteinExistence type="predicted"/>
<evidence type="ECO:0000313" key="1">
    <source>
        <dbReference type="EMBL" id="CAK9316114.1"/>
    </source>
</evidence>
<dbReference type="Proteomes" id="UP001642487">
    <property type="component" value="Chromosome 2"/>
</dbReference>
<name>A0ABP0Y6M3_9ROSI</name>
<organism evidence="1 2">
    <name type="scientific">Citrullus colocynthis</name>
    <name type="common">colocynth</name>
    <dbReference type="NCBI Taxonomy" id="252529"/>
    <lineage>
        <taxon>Eukaryota</taxon>
        <taxon>Viridiplantae</taxon>
        <taxon>Streptophyta</taxon>
        <taxon>Embryophyta</taxon>
        <taxon>Tracheophyta</taxon>
        <taxon>Spermatophyta</taxon>
        <taxon>Magnoliopsida</taxon>
        <taxon>eudicotyledons</taxon>
        <taxon>Gunneridae</taxon>
        <taxon>Pentapetalae</taxon>
        <taxon>rosids</taxon>
        <taxon>fabids</taxon>
        <taxon>Cucurbitales</taxon>
        <taxon>Cucurbitaceae</taxon>
        <taxon>Benincaseae</taxon>
        <taxon>Citrullus</taxon>
    </lineage>
</organism>
<gene>
    <name evidence="1" type="ORF">CITCOLO1_LOCUS7961</name>
</gene>
<protein>
    <submittedName>
        <fullName evidence="1">Uncharacterized protein</fullName>
    </submittedName>
</protein>
<keyword evidence="2" id="KW-1185">Reference proteome</keyword>
<evidence type="ECO:0000313" key="2">
    <source>
        <dbReference type="Proteomes" id="UP001642487"/>
    </source>
</evidence>
<sequence length="110" mass="12869">MLLLGCSTTDVASAFNFEHYLILIVVMIGLNSEANISFQSHYFSIQVTFHLLNFIYIISQNLSASIADHSVTMVEEGRFTERQERLHFRPYREPFNQMRNFLLGQQYNDK</sequence>
<reference evidence="1 2" key="1">
    <citation type="submission" date="2024-03" db="EMBL/GenBank/DDBJ databases">
        <authorList>
            <person name="Gkanogiannis A."/>
            <person name="Becerra Lopez-Lavalle L."/>
        </authorList>
    </citation>
    <scope>NUCLEOTIDE SEQUENCE [LARGE SCALE GENOMIC DNA]</scope>
</reference>
<accession>A0ABP0Y6M3</accession>
<dbReference type="EMBL" id="OZ021736">
    <property type="protein sequence ID" value="CAK9316114.1"/>
    <property type="molecule type" value="Genomic_DNA"/>
</dbReference>